<evidence type="ECO:0000313" key="1">
    <source>
        <dbReference type="EMBL" id="KKL60698.1"/>
    </source>
</evidence>
<protein>
    <submittedName>
        <fullName evidence="1">Uncharacterized protein</fullName>
    </submittedName>
</protein>
<organism evidence="1">
    <name type="scientific">marine sediment metagenome</name>
    <dbReference type="NCBI Taxonomy" id="412755"/>
    <lineage>
        <taxon>unclassified sequences</taxon>
        <taxon>metagenomes</taxon>
        <taxon>ecological metagenomes</taxon>
    </lineage>
</organism>
<name>A0A0F9DG54_9ZZZZ</name>
<gene>
    <name evidence="1" type="ORF">LCGC14_2202740</name>
</gene>
<dbReference type="AlphaFoldDB" id="A0A0F9DG54"/>
<accession>A0A0F9DG54</accession>
<reference evidence="1" key="1">
    <citation type="journal article" date="2015" name="Nature">
        <title>Complex archaea that bridge the gap between prokaryotes and eukaryotes.</title>
        <authorList>
            <person name="Spang A."/>
            <person name="Saw J.H."/>
            <person name="Jorgensen S.L."/>
            <person name="Zaremba-Niedzwiedzka K."/>
            <person name="Martijn J."/>
            <person name="Lind A.E."/>
            <person name="van Eijk R."/>
            <person name="Schleper C."/>
            <person name="Guy L."/>
            <person name="Ettema T.J."/>
        </authorList>
    </citation>
    <scope>NUCLEOTIDE SEQUENCE</scope>
</reference>
<proteinExistence type="predicted"/>
<sequence length="89" mass="10710">MKKKYTIKLTPIVFTESKQKILWKEIDKKLFEEFGIDVYNWYKIEMSYLGTEKNDSNLDIMCYTIIEITPIEILWQALEEVKERLKVGL</sequence>
<dbReference type="EMBL" id="LAZR01029061">
    <property type="protein sequence ID" value="KKL60698.1"/>
    <property type="molecule type" value="Genomic_DNA"/>
</dbReference>
<comment type="caution">
    <text evidence="1">The sequence shown here is derived from an EMBL/GenBank/DDBJ whole genome shotgun (WGS) entry which is preliminary data.</text>
</comment>